<dbReference type="GO" id="GO:0016020">
    <property type="term" value="C:membrane"/>
    <property type="evidence" value="ECO:0007669"/>
    <property type="project" value="UniProtKB-SubCell"/>
</dbReference>
<evidence type="ECO:0000256" key="4">
    <source>
        <dbReference type="ARBA" id="ARBA00022679"/>
    </source>
</evidence>
<keyword evidence="7" id="KW-1133">Transmembrane helix</keyword>
<evidence type="ECO:0000256" key="10">
    <source>
        <dbReference type="ARBA" id="ARBA00038150"/>
    </source>
</evidence>
<evidence type="ECO:0000256" key="3">
    <source>
        <dbReference type="ARBA" id="ARBA00022676"/>
    </source>
</evidence>
<keyword evidence="5" id="KW-0812">Transmembrane</keyword>
<dbReference type="InterPro" id="IPR003406">
    <property type="entry name" value="Glyco_trans_14"/>
</dbReference>
<keyword evidence="6" id="KW-0735">Signal-anchor</keyword>
<dbReference type="PANTHER" id="PTHR19297:SF191">
    <property type="entry name" value="PROTEIN XYLOSYLTRANSFERASE"/>
    <property type="match status" value="1"/>
</dbReference>
<name>A0A8W8MFN9_MAGGI</name>
<keyword evidence="3" id="KW-0328">Glycosyltransferase</keyword>
<evidence type="ECO:0000313" key="12">
    <source>
        <dbReference type="Proteomes" id="UP000005408"/>
    </source>
</evidence>
<organism evidence="11 12">
    <name type="scientific">Magallana gigas</name>
    <name type="common">Pacific oyster</name>
    <name type="synonym">Crassostrea gigas</name>
    <dbReference type="NCBI Taxonomy" id="29159"/>
    <lineage>
        <taxon>Eukaryota</taxon>
        <taxon>Metazoa</taxon>
        <taxon>Spiralia</taxon>
        <taxon>Lophotrochozoa</taxon>
        <taxon>Mollusca</taxon>
        <taxon>Bivalvia</taxon>
        <taxon>Autobranchia</taxon>
        <taxon>Pteriomorphia</taxon>
        <taxon>Ostreida</taxon>
        <taxon>Ostreoidea</taxon>
        <taxon>Ostreidae</taxon>
        <taxon>Magallana</taxon>
    </lineage>
</organism>
<evidence type="ECO:0000256" key="5">
    <source>
        <dbReference type="ARBA" id="ARBA00022692"/>
    </source>
</evidence>
<reference evidence="11" key="1">
    <citation type="submission" date="2022-08" db="UniProtKB">
        <authorList>
            <consortium name="EnsemblMetazoa"/>
        </authorList>
    </citation>
    <scope>IDENTIFICATION</scope>
    <source>
        <strain evidence="11">05x7-T-G4-1.051#20</strain>
    </source>
</reference>
<evidence type="ECO:0000256" key="8">
    <source>
        <dbReference type="ARBA" id="ARBA00023136"/>
    </source>
</evidence>
<evidence type="ECO:0000256" key="9">
    <source>
        <dbReference type="ARBA" id="ARBA00023180"/>
    </source>
</evidence>
<dbReference type="GO" id="GO:0008375">
    <property type="term" value="F:acetylglucosaminyltransferase activity"/>
    <property type="evidence" value="ECO:0007669"/>
    <property type="project" value="TreeGrafter"/>
</dbReference>
<comment type="pathway">
    <text evidence="2">Protein modification; protein glycosylation.</text>
</comment>
<keyword evidence="8" id="KW-0472">Membrane</keyword>
<evidence type="ECO:0000256" key="2">
    <source>
        <dbReference type="ARBA" id="ARBA00004922"/>
    </source>
</evidence>
<keyword evidence="4" id="KW-0808">Transferase</keyword>
<dbReference type="EnsemblMetazoa" id="G33721.1">
    <property type="protein sequence ID" value="G33721.1:cds"/>
    <property type="gene ID" value="G33721"/>
</dbReference>
<evidence type="ECO:0000256" key="6">
    <source>
        <dbReference type="ARBA" id="ARBA00022968"/>
    </source>
</evidence>
<proteinExistence type="inferred from homology"/>
<evidence type="ECO:0000256" key="1">
    <source>
        <dbReference type="ARBA" id="ARBA00004606"/>
    </source>
</evidence>
<accession>A0A8W8MFN9</accession>
<dbReference type="Proteomes" id="UP000005408">
    <property type="component" value="Unassembled WGS sequence"/>
</dbReference>
<evidence type="ECO:0000313" key="11">
    <source>
        <dbReference type="EnsemblMetazoa" id="G33721.1:cds"/>
    </source>
</evidence>
<comment type="similarity">
    <text evidence="10">Belongs to the glycosyltransferase 14 family.</text>
</comment>
<evidence type="ECO:0000256" key="7">
    <source>
        <dbReference type="ARBA" id="ARBA00022989"/>
    </source>
</evidence>
<evidence type="ECO:0008006" key="13">
    <source>
        <dbReference type="Google" id="ProtNLM"/>
    </source>
</evidence>
<dbReference type="Pfam" id="PF02485">
    <property type="entry name" value="Branch"/>
    <property type="match status" value="1"/>
</dbReference>
<protein>
    <recommendedName>
        <fullName evidence="13">Beta-1,3-galactosyl-O-glycosyl-glycoprotein beta-1,6-N-acetylglucosaminyltransferase</fullName>
    </recommendedName>
</protein>
<sequence>MFLQRSVHLFDNGPQFDASFSPLYYNKSGSQSFEHSSQKYFGSERVIPNVDCGLLFEQNDKEIERVRKMRVKNKSQSFCQQTKACENFIKTRGYIMDSLTDEERNFPIAYSILVYKSPEQFEILLRSIYRPQNMYCVHVDRKTVEYVFNEFFCIVRCFPNVKMVSKRIEVNWGKISVLLPDITCMKDLLSIPKWKYFINLTGQEFPLRTNYELVKILQIFNGSNDGEGTIKRANKERWNITEKPPHTIQPVKGSVHVTLNRKVVEYVINHDVAADFLTWVNKTSIPDETFFASLIHNPQLGIPGSFKGDLETDVGVRKPFLSRFVNWEGLSNHRQCHGKYVRSVCVFGVGDLSLLARRPEFFTNKFHTEYQEAALLCMDQLIYNRTRDEYYQRLGFDLQYYEKLPHIRNII</sequence>
<dbReference type="AlphaFoldDB" id="A0A8W8MFN9"/>
<comment type="subcellular location">
    <subcellularLocation>
        <location evidence="1">Membrane</location>
        <topology evidence="1">Single-pass type II membrane protein</topology>
    </subcellularLocation>
</comment>
<keyword evidence="9" id="KW-0325">Glycoprotein</keyword>
<keyword evidence="12" id="KW-1185">Reference proteome</keyword>
<dbReference type="PANTHER" id="PTHR19297">
    <property type="entry name" value="GLYCOSYLTRANSFERASE 14 FAMILY MEMBER"/>
    <property type="match status" value="1"/>
</dbReference>